<evidence type="ECO:0000313" key="3">
    <source>
        <dbReference type="Proteomes" id="UP001304895"/>
    </source>
</evidence>
<dbReference type="AlphaFoldDB" id="A0AAN6ZAV4"/>
<reference evidence="2" key="1">
    <citation type="journal article" date="2023" name="Mol. Phylogenet. Evol.">
        <title>Genome-scale phylogeny and comparative genomics of the fungal order Sordariales.</title>
        <authorList>
            <person name="Hensen N."/>
            <person name="Bonometti L."/>
            <person name="Westerberg I."/>
            <person name="Brannstrom I.O."/>
            <person name="Guillou S."/>
            <person name="Cros-Aarteil S."/>
            <person name="Calhoun S."/>
            <person name="Haridas S."/>
            <person name="Kuo A."/>
            <person name="Mondo S."/>
            <person name="Pangilinan J."/>
            <person name="Riley R."/>
            <person name="LaButti K."/>
            <person name="Andreopoulos B."/>
            <person name="Lipzen A."/>
            <person name="Chen C."/>
            <person name="Yan M."/>
            <person name="Daum C."/>
            <person name="Ng V."/>
            <person name="Clum A."/>
            <person name="Steindorff A."/>
            <person name="Ohm R.A."/>
            <person name="Martin F."/>
            <person name="Silar P."/>
            <person name="Natvig D.O."/>
            <person name="Lalanne C."/>
            <person name="Gautier V."/>
            <person name="Ament-Velasquez S.L."/>
            <person name="Kruys A."/>
            <person name="Hutchinson M.I."/>
            <person name="Powell A.J."/>
            <person name="Barry K."/>
            <person name="Miller A.N."/>
            <person name="Grigoriev I.V."/>
            <person name="Debuchy R."/>
            <person name="Gladieux P."/>
            <person name="Hiltunen Thoren M."/>
            <person name="Johannesson H."/>
        </authorList>
    </citation>
    <scope>NUCLEOTIDE SEQUENCE</scope>
    <source>
        <strain evidence="2">CBS 123565</strain>
    </source>
</reference>
<reference evidence="2" key="2">
    <citation type="submission" date="2023-05" db="EMBL/GenBank/DDBJ databases">
        <authorList>
            <consortium name="Lawrence Berkeley National Laboratory"/>
            <person name="Steindorff A."/>
            <person name="Hensen N."/>
            <person name="Bonometti L."/>
            <person name="Westerberg I."/>
            <person name="Brannstrom I.O."/>
            <person name="Guillou S."/>
            <person name="Cros-Aarteil S."/>
            <person name="Calhoun S."/>
            <person name="Haridas S."/>
            <person name="Kuo A."/>
            <person name="Mondo S."/>
            <person name="Pangilinan J."/>
            <person name="Riley R."/>
            <person name="Labutti K."/>
            <person name="Andreopoulos B."/>
            <person name="Lipzen A."/>
            <person name="Chen C."/>
            <person name="Yanf M."/>
            <person name="Daum C."/>
            <person name="Ng V."/>
            <person name="Clum A."/>
            <person name="Ohm R."/>
            <person name="Martin F."/>
            <person name="Silar P."/>
            <person name="Natvig D."/>
            <person name="Lalanne C."/>
            <person name="Gautier V."/>
            <person name="Ament-Velasquez S.L."/>
            <person name="Kruys A."/>
            <person name="Hutchinson M.I."/>
            <person name="Powell A.J."/>
            <person name="Barry K."/>
            <person name="Miller A.N."/>
            <person name="Grigoriev I.V."/>
            <person name="Debuchy R."/>
            <person name="Gladieux P."/>
            <person name="Thoren M.H."/>
            <person name="Johannesson H."/>
        </authorList>
    </citation>
    <scope>NUCLEOTIDE SEQUENCE</scope>
    <source>
        <strain evidence="2">CBS 123565</strain>
    </source>
</reference>
<dbReference type="Proteomes" id="UP001304895">
    <property type="component" value="Unassembled WGS sequence"/>
</dbReference>
<name>A0AAN6ZAV4_9PEZI</name>
<proteinExistence type="predicted"/>
<accession>A0AAN6ZAV4</accession>
<comment type="caution">
    <text evidence="2">The sequence shown here is derived from an EMBL/GenBank/DDBJ whole genome shotgun (WGS) entry which is preliminary data.</text>
</comment>
<protein>
    <submittedName>
        <fullName evidence="2">Uncharacterized protein</fullName>
    </submittedName>
</protein>
<gene>
    <name evidence="2" type="ORF">BT67DRAFT_211905</name>
</gene>
<keyword evidence="3" id="KW-1185">Reference proteome</keyword>
<organism evidence="2 3">
    <name type="scientific">Trichocladium antarcticum</name>
    <dbReference type="NCBI Taxonomy" id="1450529"/>
    <lineage>
        <taxon>Eukaryota</taxon>
        <taxon>Fungi</taxon>
        <taxon>Dikarya</taxon>
        <taxon>Ascomycota</taxon>
        <taxon>Pezizomycotina</taxon>
        <taxon>Sordariomycetes</taxon>
        <taxon>Sordariomycetidae</taxon>
        <taxon>Sordariales</taxon>
        <taxon>Chaetomiaceae</taxon>
        <taxon>Trichocladium</taxon>
    </lineage>
</organism>
<evidence type="ECO:0000313" key="2">
    <source>
        <dbReference type="EMBL" id="KAK4130644.1"/>
    </source>
</evidence>
<evidence type="ECO:0000256" key="1">
    <source>
        <dbReference type="SAM" id="MobiDB-lite"/>
    </source>
</evidence>
<dbReference type="EMBL" id="MU853433">
    <property type="protein sequence ID" value="KAK4130644.1"/>
    <property type="molecule type" value="Genomic_DNA"/>
</dbReference>
<sequence>MEGALSRSPISLSPHRRLSPCPGPSRPWENARSALWGGCDILYPAGWLSPTDHPPLRQSAVTTATVVTFTISNRAPRPTFSGTTRVNHNLIRIACTIHLVVIEGDGVSTSTRQIPWI</sequence>
<feature type="region of interest" description="Disordered" evidence="1">
    <location>
        <begin position="1"/>
        <end position="26"/>
    </location>
</feature>